<dbReference type="InterPro" id="IPR025150">
    <property type="entry name" value="GH123_cat"/>
</dbReference>
<evidence type="ECO:0000259" key="1">
    <source>
        <dbReference type="Pfam" id="PF13320"/>
    </source>
</evidence>
<proteinExistence type="predicted"/>
<dbReference type="Pfam" id="PF13320">
    <property type="entry name" value="GH123_cat"/>
    <property type="match status" value="1"/>
</dbReference>
<protein>
    <recommendedName>
        <fullName evidence="1">Glycoside hydrolase 123 catalytic domain-containing protein</fullName>
    </recommendedName>
</protein>
<feature type="domain" description="Glycoside hydrolase 123 catalytic" evidence="1">
    <location>
        <begin position="108"/>
        <end position="334"/>
    </location>
</feature>
<dbReference type="EMBL" id="LAZR01040726">
    <property type="protein sequence ID" value="KKL13773.1"/>
    <property type="molecule type" value="Genomic_DNA"/>
</dbReference>
<reference evidence="2" key="1">
    <citation type="journal article" date="2015" name="Nature">
        <title>Complex archaea that bridge the gap between prokaryotes and eukaryotes.</title>
        <authorList>
            <person name="Spang A."/>
            <person name="Saw J.H."/>
            <person name="Jorgensen S.L."/>
            <person name="Zaremba-Niedzwiedzka K."/>
            <person name="Martijn J."/>
            <person name="Lind A.E."/>
            <person name="van Eijk R."/>
            <person name="Schleper C."/>
            <person name="Guy L."/>
            <person name="Ettema T.J."/>
        </authorList>
    </citation>
    <scope>NUCLEOTIDE SEQUENCE</scope>
</reference>
<comment type="caution">
    <text evidence="2">The sequence shown here is derived from an EMBL/GenBank/DDBJ whole genome shotgun (WGS) entry which is preliminary data.</text>
</comment>
<feature type="non-terminal residue" evidence="2">
    <location>
        <position position="1"/>
    </location>
</feature>
<dbReference type="AlphaFoldDB" id="A0A0F9DPC9"/>
<sequence>WNGSLKKMPPEEELKYYQMAHRHRFQPGVCFYRPKLKVEGQKVSLDWTEYDARVGKYLDGTAFTKANGYWGPGYGVPIGHIILPFDCERGEKVKRAWPIPTPKDGPTPEFEAVWLETARQVKEHFEADPRMRKVRKIIFIDSLDESYYQAAYDKMIYFRKLLNRGLGKDWFKYRIDGGYPRKAMNQLHPYVNLWVCATIGFDLQKMKDFRAKGVETWVYGTVIYETSKAGGSCGSNTFLDLDVLTGRCLAWVAWKLRTGYCSWEFDAYWDNVNNVYDPDRNWTDAINFRHKASNVAYNGSGNFIYRGKPMGLPGPAPSIRLKAHRRGFQDYEYFWLLKQAGQGDKADELVNSIVHGLPFGFQAAGNVELWKNNPEAWDAVRIKAGKLLHAAAKP</sequence>
<evidence type="ECO:0000313" key="2">
    <source>
        <dbReference type="EMBL" id="KKL13773.1"/>
    </source>
</evidence>
<name>A0A0F9DPC9_9ZZZZ</name>
<accession>A0A0F9DPC9</accession>
<organism evidence="2">
    <name type="scientific">marine sediment metagenome</name>
    <dbReference type="NCBI Taxonomy" id="412755"/>
    <lineage>
        <taxon>unclassified sequences</taxon>
        <taxon>metagenomes</taxon>
        <taxon>ecological metagenomes</taxon>
    </lineage>
</organism>
<gene>
    <name evidence="2" type="ORF">LCGC14_2522400</name>
</gene>